<organism evidence="2 3">
    <name type="scientific">Limihaloglobus sulfuriphilus</name>
    <dbReference type="NCBI Taxonomy" id="1851148"/>
    <lineage>
        <taxon>Bacteria</taxon>
        <taxon>Pseudomonadati</taxon>
        <taxon>Planctomycetota</taxon>
        <taxon>Phycisphaerae</taxon>
        <taxon>Sedimentisphaerales</taxon>
        <taxon>Sedimentisphaeraceae</taxon>
        <taxon>Limihaloglobus</taxon>
    </lineage>
</organism>
<keyword evidence="3" id="KW-1185">Reference proteome</keyword>
<dbReference type="InterPro" id="IPR014710">
    <property type="entry name" value="RmlC-like_jellyroll"/>
</dbReference>
<feature type="domain" description="Cupin type-2" evidence="1">
    <location>
        <begin position="49"/>
        <end position="105"/>
    </location>
</feature>
<evidence type="ECO:0000259" key="1">
    <source>
        <dbReference type="Pfam" id="PF07883"/>
    </source>
</evidence>
<evidence type="ECO:0000313" key="3">
    <source>
        <dbReference type="Proteomes" id="UP000188181"/>
    </source>
</evidence>
<gene>
    <name evidence="2" type="ORF">SMSP2_01448</name>
</gene>
<dbReference type="Pfam" id="PF07883">
    <property type="entry name" value="Cupin_2"/>
    <property type="match status" value="1"/>
</dbReference>
<dbReference type="AlphaFoldDB" id="A0A1Q2MEK4"/>
<dbReference type="RefSeq" id="WP_146683299.1">
    <property type="nucleotide sequence ID" value="NZ_CP019646.1"/>
</dbReference>
<evidence type="ECO:0000313" key="2">
    <source>
        <dbReference type="EMBL" id="AQQ71084.1"/>
    </source>
</evidence>
<sequence>MPADKANIYDNIPNNLPDELIQTLCRGGGTRIERIISRGHESPEDFWYDQENDEWVIILRGGAVLEFEHGRQVQMRPGDYMNIPAHTRHRVVSTDSHNDTVWLAVHYNL</sequence>
<name>A0A1Q2MEK4_9BACT</name>
<accession>A0A1Q2MEK4</accession>
<dbReference type="InterPro" id="IPR013096">
    <property type="entry name" value="Cupin_2"/>
</dbReference>
<dbReference type="OrthoDB" id="9798585at2"/>
<dbReference type="KEGG" id="pbas:SMSP2_01448"/>
<reference evidence="3" key="1">
    <citation type="submission" date="2017-02" db="EMBL/GenBank/DDBJ databases">
        <title>Comparative genomics and description of representatives of a novel lineage of planctomycetes thriving in anoxic sediments.</title>
        <authorList>
            <person name="Spring S."/>
            <person name="Bunk B."/>
            <person name="Sproer C."/>
        </authorList>
    </citation>
    <scope>NUCLEOTIDE SEQUENCE [LARGE SCALE GENOMIC DNA]</scope>
    <source>
        <strain evidence="3">SM-Chi-D1</strain>
    </source>
</reference>
<protein>
    <submittedName>
        <fullName evidence="2">Nif11 domain/cupin domain protein</fullName>
    </submittedName>
</protein>
<dbReference type="EMBL" id="CP019646">
    <property type="protein sequence ID" value="AQQ71084.1"/>
    <property type="molecule type" value="Genomic_DNA"/>
</dbReference>
<dbReference type="CDD" id="cd06981">
    <property type="entry name" value="cupin_reut_a1446"/>
    <property type="match status" value="1"/>
</dbReference>
<dbReference type="Gene3D" id="2.60.120.10">
    <property type="entry name" value="Jelly Rolls"/>
    <property type="match status" value="1"/>
</dbReference>
<dbReference type="InterPro" id="IPR011051">
    <property type="entry name" value="RmlC_Cupin_sf"/>
</dbReference>
<dbReference type="SUPFAM" id="SSF51182">
    <property type="entry name" value="RmlC-like cupins"/>
    <property type="match status" value="1"/>
</dbReference>
<dbReference type="Proteomes" id="UP000188181">
    <property type="component" value="Chromosome"/>
</dbReference>
<dbReference type="STRING" id="1851148.SMSP2_01448"/>
<proteinExistence type="predicted"/>